<sequence length="409" mass="46504">MADTPSREYLKSHGIDGTGTLQFGIEIEFCIPPTEYPITQEHPACVNADLAHLDMAKALQAEGLNTAVELESLSFPGCEGRNPVVECAAYEGLREDFKVMDTRSMAGRAQAVFPYRHWVVKGEDDLDTPEGRLLNWIPTELNTPILTQQEAELGLKNVNIALTAIHHQCLGQIHIGEKNYGLHVHVSPTAGLTLRQAQRIVTLTWLLEPDLLFSLCPEARQEVNPPLAKNARFIVEAPQHPADPAKSYPEMREDVPIPLIRAQRKALTRIYDAVNLVELSEIVKGRNLAHPSMDECFENLGLVIRHHCSDHNKETVTVEFRHAQSSFSQKFIREWVALVLNITKVALLTPTEYKKMLLRIWELVSEPEAQGGWVCLFTMIKRRLQFEWDVDMDERFWLQRTRESSTFQQ</sequence>
<dbReference type="EMBL" id="KL647681">
    <property type="protein sequence ID" value="KEY74065.1"/>
    <property type="molecule type" value="Genomic_DNA"/>
</dbReference>
<organism evidence="1 2">
    <name type="scientific">Stachybotrys chartarum (strain CBS 109288 / IBT 7711)</name>
    <name type="common">Toxic black mold</name>
    <name type="synonym">Stilbospora chartarum</name>
    <dbReference type="NCBI Taxonomy" id="1280523"/>
    <lineage>
        <taxon>Eukaryota</taxon>
        <taxon>Fungi</taxon>
        <taxon>Dikarya</taxon>
        <taxon>Ascomycota</taxon>
        <taxon>Pezizomycotina</taxon>
        <taxon>Sordariomycetes</taxon>
        <taxon>Hypocreomycetidae</taxon>
        <taxon>Hypocreales</taxon>
        <taxon>Stachybotryaceae</taxon>
        <taxon>Stachybotrys</taxon>
    </lineage>
</organism>
<dbReference type="AlphaFoldDB" id="A0A084B936"/>
<name>A0A084B936_STACB</name>
<dbReference type="PANTHER" id="PTHR36847:SF1">
    <property type="entry name" value="AMIDOLIGASE ENZYME"/>
    <property type="match status" value="1"/>
</dbReference>
<gene>
    <name evidence="1" type="ORF">S7711_02655</name>
</gene>
<reference evidence="1 2" key="1">
    <citation type="journal article" date="2014" name="BMC Genomics">
        <title>Comparative genome sequencing reveals chemotype-specific gene clusters in the toxigenic black mold Stachybotrys.</title>
        <authorList>
            <person name="Semeiks J."/>
            <person name="Borek D."/>
            <person name="Otwinowski Z."/>
            <person name="Grishin N.V."/>
        </authorList>
    </citation>
    <scope>NUCLEOTIDE SEQUENCE [LARGE SCALE GENOMIC DNA]</scope>
    <source>
        <strain evidence="2">CBS 109288 / IBT 7711</strain>
    </source>
</reference>
<accession>A0A084B936</accession>
<dbReference type="HOGENOM" id="CLU_630010_0_0_1"/>
<evidence type="ECO:0000313" key="2">
    <source>
        <dbReference type="Proteomes" id="UP000028045"/>
    </source>
</evidence>
<protein>
    <recommendedName>
        <fullName evidence="3">Amidoligase enzyme</fullName>
    </recommendedName>
</protein>
<proteinExistence type="predicted"/>
<dbReference type="Proteomes" id="UP000028045">
    <property type="component" value="Unassembled WGS sequence"/>
</dbReference>
<keyword evidence="2" id="KW-1185">Reference proteome</keyword>
<dbReference type="PANTHER" id="PTHR36847">
    <property type="entry name" value="AMIDOLIGASE ENZYME"/>
    <property type="match status" value="1"/>
</dbReference>
<evidence type="ECO:0000313" key="1">
    <source>
        <dbReference type="EMBL" id="KEY74065.1"/>
    </source>
</evidence>
<dbReference type="OrthoDB" id="4940520at2759"/>
<evidence type="ECO:0008006" key="3">
    <source>
        <dbReference type="Google" id="ProtNLM"/>
    </source>
</evidence>